<organism evidence="22 23">
    <name type="scientific">Vitis vinifera</name>
    <name type="common">Grape</name>
    <dbReference type="NCBI Taxonomy" id="29760"/>
    <lineage>
        <taxon>Eukaryota</taxon>
        <taxon>Viridiplantae</taxon>
        <taxon>Streptophyta</taxon>
        <taxon>Embryophyta</taxon>
        <taxon>Tracheophyta</taxon>
        <taxon>Spermatophyta</taxon>
        <taxon>Magnoliopsida</taxon>
        <taxon>eudicotyledons</taxon>
        <taxon>Gunneridae</taxon>
        <taxon>Pentapetalae</taxon>
        <taxon>rosids</taxon>
        <taxon>Vitales</taxon>
        <taxon>Vitaceae</taxon>
        <taxon>Viteae</taxon>
        <taxon>Vitis</taxon>
    </lineage>
</organism>
<evidence type="ECO:0000256" key="5">
    <source>
        <dbReference type="ARBA" id="ARBA00022679"/>
    </source>
</evidence>
<comment type="function">
    <text evidence="17">Serine/threonine-protein kinase that may function as a signaling receptor of extracellular matrix component. Binding to pectin may have significance in the control of cell expansion, morphogenesis and development.</text>
</comment>
<evidence type="ECO:0000256" key="12">
    <source>
        <dbReference type="ARBA" id="ARBA00022989"/>
    </source>
</evidence>
<evidence type="ECO:0000256" key="13">
    <source>
        <dbReference type="ARBA" id="ARBA00023136"/>
    </source>
</evidence>
<keyword evidence="7" id="KW-0732">Signal</keyword>
<keyword evidence="8" id="KW-0677">Repeat</keyword>
<dbReference type="AlphaFoldDB" id="D7TKL9"/>
<reference evidence="23" key="1">
    <citation type="journal article" date="2007" name="Nature">
        <title>The grapevine genome sequence suggests ancestral hexaploidization in major angiosperm phyla.</title>
        <authorList>
            <consortium name="The French-Italian Public Consortium for Grapevine Genome Characterization."/>
            <person name="Jaillon O."/>
            <person name="Aury J.-M."/>
            <person name="Noel B."/>
            <person name="Policriti A."/>
            <person name="Clepet C."/>
            <person name="Casagrande A."/>
            <person name="Choisne N."/>
            <person name="Aubourg S."/>
            <person name="Vitulo N."/>
            <person name="Jubin C."/>
            <person name="Vezzi A."/>
            <person name="Legeai F."/>
            <person name="Hugueney P."/>
            <person name="Dasilva C."/>
            <person name="Horner D."/>
            <person name="Mica E."/>
            <person name="Jublot D."/>
            <person name="Poulain J."/>
            <person name="Bruyere C."/>
            <person name="Billault A."/>
            <person name="Segurens B."/>
            <person name="Gouyvenoux M."/>
            <person name="Ugarte E."/>
            <person name="Cattonaro F."/>
            <person name="Anthouard V."/>
            <person name="Vico V."/>
            <person name="Del Fabbro C."/>
            <person name="Alaux M."/>
            <person name="Di Gaspero G."/>
            <person name="Dumas V."/>
            <person name="Felice N."/>
            <person name="Paillard S."/>
            <person name="Juman I."/>
            <person name="Moroldo M."/>
            <person name="Scalabrin S."/>
            <person name="Canaguier A."/>
            <person name="Le Clainche I."/>
            <person name="Malacrida G."/>
            <person name="Durand E."/>
            <person name="Pesole G."/>
            <person name="Laucou V."/>
            <person name="Chatelet P."/>
            <person name="Merdinoglu D."/>
            <person name="Delledonne M."/>
            <person name="Pezzotti M."/>
            <person name="Lecharny A."/>
            <person name="Scarpelli C."/>
            <person name="Artiguenave F."/>
            <person name="Pe M.E."/>
            <person name="Valle G."/>
            <person name="Morgante M."/>
            <person name="Caboche M."/>
            <person name="Adam-Blondon A.-F."/>
            <person name="Weissenbach J."/>
            <person name="Quetier F."/>
            <person name="Wincker P."/>
        </authorList>
    </citation>
    <scope>NUCLEOTIDE SEQUENCE [LARGE SCALE GENOMIC DNA]</scope>
    <source>
        <strain evidence="23">cv. Pinot noir / PN40024</strain>
    </source>
</reference>
<feature type="domain" description="EGF-like" evidence="21">
    <location>
        <begin position="5"/>
        <end position="41"/>
    </location>
</feature>
<keyword evidence="13 19" id="KW-0472">Membrane</keyword>
<dbReference type="SMART" id="SM00220">
    <property type="entry name" value="S_TKc"/>
    <property type="match status" value="1"/>
</dbReference>
<dbReference type="InterPro" id="IPR000152">
    <property type="entry name" value="EGF-type_Asp/Asn_hydroxyl_site"/>
</dbReference>
<dbReference type="GO" id="GO:0005509">
    <property type="term" value="F:calcium ion binding"/>
    <property type="evidence" value="ECO:0007669"/>
    <property type="project" value="InterPro"/>
</dbReference>
<evidence type="ECO:0000256" key="6">
    <source>
        <dbReference type="ARBA" id="ARBA00022692"/>
    </source>
</evidence>
<evidence type="ECO:0000256" key="15">
    <source>
        <dbReference type="ARBA" id="ARBA00047558"/>
    </source>
</evidence>
<dbReference type="PROSITE" id="PS50011">
    <property type="entry name" value="PROTEIN_KINASE_DOM"/>
    <property type="match status" value="2"/>
</dbReference>
<dbReference type="SMART" id="SM00181">
    <property type="entry name" value="EGF"/>
    <property type="match status" value="4"/>
</dbReference>
<dbReference type="FunFam" id="2.10.25.10:FF:000038">
    <property type="entry name" value="Fibrillin 2"/>
    <property type="match status" value="1"/>
</dbReference>
<protein>
    <recommendedName>
        <fullName evidence="24">Wall-associated receptor kinase 5</fullName>
    </recommendedName>
</protein>
<dbReference type="InterPro" id="IPR008271">
    <property type="entry name" value="Ser/Thr_kinase_AS"/>
</dbReference>
<dbReference type="Gene3D" id="1.10.510.10">
    <property type="entry name" value="Transferase(Phosphotransferase) domain 1"/>
    <property type="match status" value="3"/>
</dbReference>
<dbReference type="GO" id="GO:0007166">
    <property type="term" value="P:cell surface receptor signaling pathway"/>
    <property type="evidence" value="ECO:0000318"/>
    <property type="project" value="GO_Central"/>
</dbReference>
<dbReference type="FunFam" id="1.10.510.10:FF:001939">
    <property type="entry name" value="Os05g0270875 protein"/>
    <property type="match status" value="1"/>
</dbReference>
<feature type="transmembrane region" description="Helical" evidence="19">
    <location>
        <begin position="1011"/>
        <end position="1037"/>
    </location>
</feature>
<dbReference type="Pfam" id="PF07645">
    <property type="entry name" value="EGF_CA"/>
    <property type="match status" value="1"/>
</dbReference>
<dbReference type="InterPro" id="IPR018097">
    <property type="entry name" value="EGF_Ca-bd_CS"/>
</dbReference>
<evidence type="ECO:0000256" key="9">
    <source>
        <dbReference type="ARBA" id="ARBA00022741"/>
    </source>
</evidence>
<dbReference type="Pfam" id="PF07714">
    <property type="entry name" value="PK_Tyr_Ser-Thr"/>
    <property type="match status" value="1"/>
</dbReference>
<keyword evidence="23" id="KW-1185">Reference proteome</keyword>
<evidence type="ECO:0000256" key="19">
    <source>
        <dbReference type="SAM" id="Phobius"/>
    </source>
</evidence>
<keyword evidence="14" id="KW-1015">Disulfide bond</keyword>
<dbReference type="InterPro" id="IPR049883">
    <property type="entry name" value="NOTCH1_EGF-like"/>
</dbReference>
<dbReference type="GO" id="GO:0004674">
    <property type="term" value="F:protein serine/threonine kinase activity"/>
    <property type="evidence" value="ECO:0007669"/>
    <property type="project" value="UniProtKB-KW"/>
</dbReference>
<feature type="domain" description="Protein kinase" evidence="20">
    <location>
        <begin position="635"/>
        <end position="889"/>
    </location>
</feature>
<feature type="domain" description="EGF-like" evidence="21">
    <location>
        <begin position="959"/>
        <end position="998"/>
    </location>
</feature>
<dbReference type="InterPro" id="IPR000742">
    <property type="entry name" value="EGF"/>
</dbReference>
<dbReference type="FunFam" id="1.10.510.10:FF:000084">
    <property type="entry name" value="Wall-associated receptor kinase 2"/>
    <property type="match status" value="1"/>
</dbReference>
<evidence type="ECO:0000313" key="23">
    <source>
        <dbReference type="Proteomes" id="UP000009183"/>
    </source>
</evidence>
<name>D7TKL9_VITVI</name>
<dbReference type="InterPro" id="IPR001245">
    <property type="entry name" value="Ser-Thr/Tyr_kinase_cat_dom"/>
</dbReference>
<dbReference type="GO" id="GO:0005524">
    <property type="term" value="F:ATP binding"/>
    <property type="evidence" value="ECO:0007669"/>
    <property type="project" value="UniProtKB-KW"/>
</dbReference>
<dbReference type="FunFam" id="2.10.25.10:FF:000968">
    <property type="entry name" value="Uncharacterized protein"/>
    <property type="match status" value="2"/>
</dbReference>
<accession>D7TKL9</accession>
<evidence type="ECO:0000256" key="8">
    <source>
        <dbReference type="ARBA" id="ARBA00022737"/>
    </source>
</evidence>
<dbReference type="InterPro" id="IPR024731">
    <property type="entry name" value="NELL2-like_EGF"/>
</dbReference>
<feature type="domain" description="EGF-like" evidence="21">
    <location>
        <begin position="504"/>
        <end position="540"/>
    </location>
</feature>
<evidence type="ECO:0000259" key="21">
    <source>
        <dbReference type="PROSITE" id="PS50026"/>
    </source>
</evidence>
<evidence type="ECO:0000256" key="16">
    <source>
        <dbReference type="ARBA" id="ARBA00047951"/>
    </source>
</evidence>
<dbReference type="PROSITE" id="PS01187">
    <property type="entry name" value="EGF_CA"/>
    <property type="match status" value="3"/>
</dbReference>
<dbReference type="Proteomes" id="UP000009183">
    <property type="component" value="Chromosome 10"/>
</dbReference>
<evidence type="ECO:0000256" key="1">
    <source>
        <dbReference type="ARBA" id="ARBA00004479"/>
    </source>
</evidence>
<dbReference type="SMART" id="SM00179">
    <property type="entry name" value="EGF_CA"/>
    <property type="match status" value="3"/>
</dbReference>
<dbReference type="CDD" id="cd00054">
    <property type="entry name" value="EGF_CA"/>
    <property type="match status" value="3"/>
</dbReference>
<dbReference type="Gene3D" id="3.30.200.20">
    <property type="entry name" value="Phosphorylase Kinase, domain 1"/>
    <property type="match status" value="2"/>
</dbReference>
<keyword evidence="12 19" id="KW-1133">Transmembrane helix</keyword>
<dbReference type="PANTHER" id="PTHR27005:SF353">
    <property type="entry name" value="WALL-ASSOCIATED RECEPTOR KINASE-LIKE 22"/>
    <property type="match status" value="1"/>
</dbReference>
<evidence type="ECO:0008006" key="24">
    <source>
        <dbReference type="Google" id="ProtNLM"/>
    </source>
</evidence>
<dbReference type="FunFam" id="3.30.200.20:FF:000043">
    <property type="entry name" value="Wall-associated receptor kinase 2"/>
    <property type="match status" value="2"/>
</dbReference>
<evidence type="ECO:0000259" key="20">
    <source>
        <dbReference type="PROSITE" id="PS50011"/>
    </source>
</evidence>
<evidence type="ECO:0000256" key="14">
    <source>
        <dbReference type="ARBA" id="ARBA00023157"/>
    </source>
</evidence>
<comment type="caution">
    <text evidence="18">Lacks conserved residue(s) required for the propagation of feature annotation.</text>
</comment>
<evidence type="ECO:0000256" key="17">
    <source>
        <dbReference type="ARBA" id="ARBA00058961"/>
    </source>
</evidence>
<dbReference type="Pfam" id="PF12947">
    <property type="entry name" value="EGF_3"/>
    <property type="match status" value="2"/>
</dbReference>
<dbReference type="SUPFAM" id="SSF56112">
    <property type="entry name" value="Protein kinase-like (PK-like)"/>
    <property type="match status" value="2"/>
</dbReference>
<dbReference type="InterPro" id="IPR001881">
    <property type="entry name" value="EGF-like_Ca-bd_dom"/>
</dbReference>
<comment type="catalytic activity">
    <reaction evidence="15">
        <text>L-seryl-[protein] + ATP = O-phospho-L-seryl-[protein] + ADP + H(+)</text>
        <dbReference type="Rhea" id="RHEA:17989"/>
        <dbReference type="Rhea" id="RHEA-COMP:9863"/>
        <dbReference type="Rhea" id="RHEA-COMP:11604"/>
        <dbReference type="ChEBI" id="CHEBI:15378"/>
        <dbReference type="ChEBI" id="CHEBI:29999"/>
        <dbReference type="ChEBI" id="CHEBI:30616"/>
        <dbReference type="ChEBI" id="CHEBI:83421"/>
        <dbReference type="ChEBI" id="CHEBI:456216"/>
    </reaction>
</comment>
<dbReference type="Pfam" id="PF00069">
    <property type="entry name" value="Pkinase"/>
    <property type="match status" value="2"/>
</dbReference>
<dbReference type="PROSITE" id="PS50026">
    <property type="entry name" value="EGF_3"/>
    <property type="match status" value="3"/>
</dbReference>
<keyword evidence="9" id="KW-0547">Nucleotide-binding</keyword>
<dbReference type="PANTHER" id="PTHR27005">
    <property type="entry name" value="WALL-ASSOCIATED RECEPTOR KINASE-LIKE 21"/>
    <property type="match status" value="1"/>
</dbReference>
<feature type="domain" description="Protein kinase" evidence="20">
    <location>
        <begin position="122"/>
        <end position="398"/>
    </location>
</feature>
<dbReference type="GO" id="GO:0005886">
    <property type="term" value="C:plasma membrane"/>
    <property type="evidence" value="ECO:0000318"/>
    <property type="project" value="GO_Central"/>
</dbReference>
<keyword evidence="6 19" id="KW-0812">Transmembrane</keyword>
<dbReference type="HOGENOM" id="CLU_265601_0_0_1"/>
<keyword evidence="11" id="KW-0067">ATP-binding</keyword>
<keyword evidence="3 18" id="KW-0245">EGF-like domain</keyword>
<dbReference type="InterPro" id="IPR045274">
    <property type="entry name" value="WAK-like"/>
</dbReference>
<dbReference type="InterPro" id="IPR011009">
    <property type="entry name" value="Kinase-like_dom_sf"/>
</dbReference>
<keyword evidence="4" id="KW-0597">Phosphoprotein</keyword>
<dbReference type="PROSITE" id="PS51257">
    <property type="entry name" value="PROKAR_LIPOPROTEIN"/>
    <property type="match status" value="1"/>
</dbReference>
<evidence type="ECO:0000256" key="4">
    <source>
        <dbReference type="ARBA" id="ARBA00022553"/>
    </source>
</evidence>
<dbReference type="PaxDb" id="29760-VIT_10s0003g05150.t01"/>
<evidence type="ECO:0000256" key="3">
    <source>
        <dbReference type="ARBA" id="ARBA00022536"/>
    </source>
</evidence>
<dbReference type="EMBL" id="FN595992">
    <property type="protein sequence ID" value="CBI31041.3"/>
    <property type="molecule type" value="Genomic_DNA"/>
</dbReference>
<evidence type="ECO:0000256" key="18">
    <source>
        <dbReference type="PROSITE-ProRule" id="PRU00076"/>
    </source>
</evidence>
<comment type="subcellular location">
    <subcellularLocation>
        <location evidence="1">Membrane</location>
        <topology evidence="1">Single-pass type I membrane protein</topology>
    </subcellularLocation>
</comment>
<evidence type="ECO:0000256" key="10">
    <source>
        <dbReference type="ARBA" id="ARBA00022777"/>
    </source>
</evidence>
<sequence length="1253" mass="139922">MFSKDINECEDPNKIFCHEIALCTNVPGSYSCTCPTSYHGDGKKQGTGCIRAGISVVSLILIATGLRLYRGLKEREKKKIKQKFFKKNGGLLLQQQISSSKESVEKTKLYSVEELERATDGFNSSRVIGKGGLGTVYKGMLSDGSIVAIKKSNTVDEKQLDQFVNEVFILSQINHRHIVRLLGCCLETEVPLLVYEYVSNGTLFHHLHDEGHASTLSWKDRLRIGSEIAGALAYLHSYASIAICHRDIKSRNILLDENLRAVVSDFGLSRSIPLDKTHLTALVQGTFGYLDPDYFHSGQFTDKSDVYAFGVVLAELLTGEQAISSDRSEQGLANHFRSAMKQNRLFDILDNQVVNEGQKEEIFAVAKLTKRCLKLNGKKSTTYETGCASLCPDNNITVGFSSSACTGIGCCRTDLQTDMTWFYLRIRSINMLTPAWNYEPCSLAFIAERNFSISENFDLSSKFDRNLYFVPAILDWSVGNGQGYKCNCSEGYQGNAYLANGCQDINECEDPNKIFCHEIALCTNVPGSYSCTCPTGYHGDGKKQGTGCIRGKHKHLLALVFSLGAGISVVSLILIATGLRLYRGLKEREKKKIKQKFFKKNGGLLLQQQISSSKESVEKTKLYSVEELERATDGFNSSRVIGKGGLGTVYKGMLSDGSIVAIKKSNTVDEKQLDQFVNEVFILSQINHRHIVRLLGCCLETEGHASTLSWKDRLRIGSEIAGALAYLHSYASIAICHRDIKSRNILLHATYKLRINDIAYRSCFNNQSGKTDSSYVSYNRTHHFSYSFTHNKFIAIGCDIFAYITGHNSTAYATGCASLCNTGNDITAGFSSSACSGIGCCRTYLQTDIASFYLRIRSINMITPTWSSEPCGLAFIAERNFSIREHFNLSSKFDKNLYFVPAVLDWSVGEVSCHEAIRRKNYACGQNTYCNNSIQGRGYNCHCLNGYQGNPYLANGCQDINECNDPKQNACHKIAICSNIPGSYSCTCPAGYHGDGKTNGTGCIPGKRKHLLALVFSLGVGITVVPLILIATGLWLYRRLKEREKKKIKQEFFKKNGGLLLQQQISSSKESVEKTKLSEQGLANHFRSAMKQNRLFEILDNQVVNEGQKEEIFAVAKLAKRCLKLNGKKRPTMKQIDIDLQQLGRFQEQLSFQKTKIQEPSLQQQTCQDYFTVTGSMFIYAIDFWNNDVMNGSELCFTFFNLFQYGTHIIRVQLGLRLLDNQSRSTFIYTSSSFSKPNNSIQSKLPKLFFFKS</sequence>
<dbReference type="InParanoid" id="D7TKL9"/>
<keyword evidence="5" id="KW-0808">Transferase</keyword>
<dbReference type="SUPFAM" id="SSF57196">
    <property type="entry name" value="EGF/Laminin"/>
    <property type="match status" value="3"/>
</dbReference>
<proteinExistence type="predicted"/>
<keyword evidence="10" id="KW-0418">Kinase</keyword>
<evidence type="ECO:0000256" key="11">
    <source>
        <dbReference type="ARBA" id="ARBA00022840"/>
    </source>
</evidence>
<feature type="transmembrane region" description="Helical" evidence="19">
    <location>
        <begin position="556"/>
        <end position="582"/>
    </location>
</feature>
<evidence type="ECO:0000313" key="22">
    <source>
        <dbReference type="EMBL" id="CBI31041.3"/>
    </source>
</evidence>
<evidence type="ECO:0000256" key="7">
    <source>
        <dbReference type="ARBA" id="ARBA00022729"/>
    </source>
</evidence>
<dbReference type="OMA" id="CHEIALC"/>
<evidence type="ECO:0000256" key="2">
    <source>
        <dbReference type="ARBA" id="ARBA00022527"/>
    </source>
</evidence>
<keyword evidence="2" id="KW-0723">Serine/threonine-protein kinase</keyword>
<dbReference type="Gene3D" id="2.10.25.10">
    <property type="entry name" value="Laminin"/>
    <property type="match status" value="4"/>
</dbReference>
<dbReference type="SMR" id="D7TKL9"/>
<dbReference type="InterPro" id="IPR000719">
    <property type="entry name" value="Prot_kinase_dom"/>
</dbReference>
<gene>
    <name evidence="22" type="ordered locus">VIT_10s0003g05150</name>
</gene>
<comment type="catalytic activity">
    <reaction evidence="16">
        <text>L-threonyl-[protein] + ATP = O-phospho-L-threonyl-[protein] + ADP + H(+)</text>
        <dbReference type="Rhea" id="RHEA:46608"/>
        <dbReference type="Rhea" id="RHEA-COMP:11060"/>
        <dbReference type="Rhea" id="RHEA-COMP:11605"/>
        <dbReference type="ChEBI" id="CHEBI:15378"/>
        <dbReference type="ChEBI" id="CHEBI:30013"/>
        <dbReference type="ChEBI" id="CHEBI:30616"/>
        <dbReference type="ChEBI" id="CHEBI:61977"/>
        <dbReference type="ChEBI" id="CHEBI:456216"/>
    </reaction>
</comment>
<dbReference type="PROSITE" id="PS00108">
    <property type="entry name" value="PROTEIN_KINASE_ST"/>
    <property type="match status" value="2"/>
</dbReference>
<feature type="transmembrane region" description="Helical" evidence="19">
    <location>
        <begin position="50"/>
        <end position="69"/>
    </location>
</feature>
<dbReference type="PROSITE" id="PS00010">
    <property type="entry name" value="ASX_HYDROXYL"/>
    <property type="match status" value="3"/>
</dbReference>